<dbReference type="SUPFAM" id="SSF55846">
    <property type="entry name" value="N-acetylmuramoyl-L-alanine amidase-like"/>
    <property type="match status" value="1"/>
</dbReference>
<keyword evidence="2" id="KW-0399">Innate immunity</keyword>
<dbReference type="InterPro" id="IPR006619">
    <property type="entry name" value="PGRP_domain_met/bac"/>
</dbReference>
<evidence type="ECO:0000256" key="3">
    <source>
        <dbReference type="ARBA" id="ARBA00022859"/>
    </source>
</evidence>
<feature type="compositionally biased region" description="Basic and acidic residues" evidence="4">
    <location>
        <begin position="8"/>
        <end position="25"/>
    </location>
</feature>
<dbReference type="InterPro" id="IPR036505">
    <property type="entry name" value="Amidase/PGRP_sf"/>
</dbReference>
<dbReference type="InterPro" id="IPR002502">
    <property type="entry name" value="Amidase_domain"/>
</dbReference>
<protein>
    <recommendedName>
        <fullName evidence="6">Peptidoglycan recognition protein family domain-containing protein</fullName>
    </recommendedName>
</protein>
<dbReference type="PANTHER" id="PTHR11022">
    <property type="entry name" value="PEPTIDOGLYCAN RECOGNITION PROTEIN"/>
    <property type="match status" value="1"/>
</dbReference>
<dbReference type="CDD" id="cd06583">
    <property type="entry name" value="PGRP"/>
    <property type="match status" value="1"/>
</dbReference>
<evidence type="ECO:0000313" key="7">
    <source>
        <dbReference type="EMBL" id="CAH2034592.1"/>
    </source>
</evidence>
<accession>A0ABN8HSH9</accession>
<evidence type="ECO:0000313" key="8">
    <source>
        <dbReference type="Proteomes" id="UP000837857"/>
    </source>
</evidence>
<evidence type="ECO:0000259" key="6">
    <source>
        <dbReference type="SMART" id="SM00701"/>
    </source>
</evidence>
<evidence type="ECO:0000256" key="2">
    <source>
        <dbReference type="ARBA" id="ARBA00022588"/>
    </source>
</evidence>
<dbReference type="EMBL" id="OW152813">
    <property type="protein sequence ID" value="CAH2034592.1"/>
    <property type="molecule type" value="Genomic_DNA"/>
</dbReference>
<sequence>MQPLISPIDHESRTNSYRAEDEPRTSEATPLLQRFPIQTGQVGNRRQTAVVVSLLLVILLSGVIIGIYLLVVQSRSENVLPPIETAMRFVTRSQWDKITNERIDLLPQPMTSRQVIVVETNTAQCSSLQNCVELLDTMRMTNTSVLPYNFLISANGQTFEALGWRRRSTLFPDFDSTAIVLAFIGNYTEESPARAQIQQAEAFLAESLSQQRLVPGNSSPTHTVGRSAGGERASVTFSTCSQPLTSCAPDYMHAALSRRENDVLFLRVGVGVSASLFKSVTDAPLRAYVRR</sequence>
<name>A0ABN8HSH9_9NEOP</name>
<gene>
    <name evidence="7" type="ORF">IPOD504_LOCUS202</name>
</gene>
<reference evidence="7" key="1">
    <citation type="submission" date="2022-03" db="EMBL/GenBank/DDBJ databases">
        <authorList>
            <person name="Martin H S."/>
        </authorList>
    </citation>
    <scope>NUCLEOTIDE SEQUENCE</scope>
</reference>
<dbReference type="PANTHER" id="PTHR11022:SF73">
    <property type="entry name" value="PEPTIDOGLYCAN-RECOGNITION PROTEIN LD"/>
    <property type="match status" value="1"/>
</dbReference>
<keyword evidence="5" id="KW-0472">Membrane</keyword>
<keyword evidence="8" id="KW-1185">Reference proteome</keyword>
<evidence type="ECO:0000256" key="5">
    <source>
        <dbReference type="SAM" id="Phobius"/>
    </source>
</evidence>
<feature type="domain" description="Peptidoglycan recognition protein family" evidence="6">
    <location>
        <begin position="87"/>
        <end position="230"/>
    </location>
</feature>
<feature type="non-terminal residue" evidence="7">
    <location>
        <position position="291"/>
    </location>
</feature>
<evidence type="ECO:0000256" key="1">
    <source>
        <dbReference type="ARBA" id="ARBA00007553"/>
    </source>
</evidence>
<feature type="region of interest" description="Disordered" evidence="4">
    <location>
        <begin position="1"/>
        <end position="28"/>
    </location>
</feature>
<keyword evidence="5" id="KW-1133">Transmembrane helix</keyword>
<dbReference type="Gene3D" id="3.40.80.10">
    <property type="entry name" value="Peptidoglycan recognition protein-like"/>
    <property type="match status" value="1"/>
</dbReference>
<dbReference type="SMART" id="SM00701">
    <property type="entry name" value="PGRP"/>
    <property type="match status" value="1"/>
</dbReference>
<dbReference type="InterPro" id="IPR015510">
    <property type="entry name" value="PGRP"/>
</dbReference>
<comment type="similarity">
    <text evidence="1">Belongs to the N-acetylmuramoyl-L-alanine amidase 2 family.</text>
</comment>
<keyword evidence="5" id="KW-0812">Transmembrane</keyword>
<feature type="transmembrane region" description="Helical" evidence="5">
    <location>
        <begin position="49"/>
        <end position="71"/>
    </location>
</feature>
<keyword evidence="3" id="KW-0391">Immunity</keyword>
<proteinExistence type="inferred from homology"/>
<evidence type="ECO:0000256" key="4">
    <source>
        <dbReference type="SAM" id="MobiDB-lite"/>
    </source>
</evidence>
<dbReference type="Proteomes" id="UP000837857">
    <property type="component" value="Chromosome 1"/>
</dbReference>
<organism evidence="7 8">
    <name type="scientific">Iphiclides podalirius</name>
    <name type="common">scarce swallowtail</name>
    <dbReference type="NCBI Taxonomy" id="110791"/>
    <lineage>
        <taxon>Eukaryota</taxon>
        <taxon>Metazoa</taxon>
        <taxon>Ecdysozoa</taxon>
        <taxon>Arthropoda</taxon>
        <taxon>Hexapoda</taxon>
        <taxon>Insecta</taxon>
        <taxon>Pterygota</taxon>
        <taxon>Neoptera</taxon>
        <taxon>Endopterygota</taxon>
        <taxon>Lepidoptera</taxon>
        <taxon>Glossata</taxon>
        <taxon>Ditrysia</taxon>
        <taxon>Papilionoidea</taxon>
        <taxon>Papilionidae</taxon>
        <taxon>Papilioninae</taxon>
        <taxon>Iphiclides</taxon>
    </lineage>
</organism>